<organism evidence="2 3">
    <name type="scientific">Periplaneta americana</name>
    <name type="common">American cockroach</name>
    <name type="synonym">Blatta americana</name>
    <dbReference type="NCBI Taxonomy" id="6978"/>
    <lineage>
        <taxon>Eukaryota</taxon>
        <taxon>Metazoa</taxon>
        <taxon>Ecdysozoa</taxon>
        <taxon>Arthropoda</taxon>
        <taxon>Hexapoda</taxon>
        <taxon>Insecta</taxon>
        <taxon>Pterygota</taxon>
        <taxon>Neoptera</taxon>
        <taxon>Polyneoptera</taxon>
        <taxon>Dictyoptera</taxon>
        <taxon>Blattodea</taxon>
        <taxon>Blattoidea</taxon>
        <taxon>Blattidae</taxon>
        <taxon>Blattinae</taxon>
        <taxon>Periplaneta</taxon>
    </lineage>
</organism>
<dbReference type="EMBL" id="JAJSOF020000017">
    <property type="protein sequence ID" value="KAJ4439454.1"/>
    <property type="molecule type" value="Genomic_DNA"/>
</dbReference>
<evidence type="ECO:0000256" key="1">
    <source>
        <dbReference type="SAM" id="Coils"/>
    </source>
</evidence>
<evidence type="ECO:0000313" key="2">
    <source>
        <dbReference type="EMBL" id="KAJ4439454.1"/>
    </source>
</evidence>
<dbReference type="PANTHER" id="PTHR47027">
    <property type="entry name" value="REVERSE TRANSCRIPTASE DOMAIN-CONTAINING PROTEIN"/>
    <property type="match status" value="1"/>
</dbReference>
<feature type="coiled-coil region" evidence="1">
    <location>
        <begin position="542"/>
        <end position="569"/>
    </location>
</feature>
<reference evidence="2 3" key="1">
    <citation type="journal article" date="2022" name="Allergy">
        <title>Genome assembly and annotation of Periplaneta americana reveal a comprehensive cockroach allergen profile.</title>
        <authorList>
            <person name="Wang L."/>
            <person name="Xiong Q."/>
            <person name="Saelim N."/>
            <person name="Wang L."/>
            <person name="Nong W."/>
            <person name="Wan A.T."/>
            <person name="Shi M."/>
            <person name="Liu X."/>
            <person name="Cao Q."/>
            <person name="Hui J.H.L."/>
            <person name="Sookrung N."/>
            <person name="Leung T.F."/>
            <person name="Tungtrongchitr A."/>
            <person name="Tsui S.K.W."/>
        </authorList>
    </citation>
    <scope>NUCLEOTIDE SEQUENCE [LARGE SCALE GENOMIC DNA]</scope>
    <source>
        <strain evidence="2">PWHHKU_190912</strain>
    </source>
</reference>
<dbReference type="Proteomes" id="UP001148838">
    <property type="component" value="Unassembled WGS sequence"/>
</dbReference>
<protein>
    <submittedName>
        <fullName evidence="2">Uncharacterized protein</fullName>
    </submittedName>
</protein>
<gene>
    <name evidence="2" type="ORF">ANN_07578</name>
</gene>
<sequence>MKNWLRPGSLKRKECDDTLHLGSANSSEAVCDVINISDSSVIKEIFSHSNIDLEQLSGDLWGPMVTYGITLTWEKLTLTDLERIEKVKARFLKCTLGIGRNALSRLVYDMARETFCVEDLRLQILLQSTQPYKDLLERREDKRRTIDPGFYATGISRADGKRPDGLTLIPWSRGKSLLWDSTCVDTLAPSHLPNTSRHAASAAELAVKKKVNKYAHLLDNYIFVPFAVETFGPWSHDAKVLVSQIGQILIFITGDRRCTTYLRQRLSIAIQRGNAMSVLGTLPESSPLDELFSSIGLEVNPEKTKYMIMSRDGNIVRNGNINIGDLSFEEVEKFKYLGATVTNINDTREEIKRRINMGNACYYSVEKLLSSSLLSKNLKVRIYKTVILPVLLYGCETWTLTLREEHRLRVFENKVLRKIFGAKRDEVTGEWRKLHNTELHALYSSPDIIRNLKSRRLRWAGHVARMGESRNAYRVLVGRPEGKRPLGRPRRRWEDNIKMDLREVGYDDRDWLNLAQDRDRWRAYVRAAMNLRNLGSKAEQLVEKKKHEVEEIGQQKKQLASEMLEEQAKKTGDAIWSTKSELEKSAVGGAMDAKHTAIDALDEEFGKAEKAVDSTIEQASAAVDTKMKEADKFIDEKREQVGKVVHDTTQKVVETKDQTSASVLGKTKGLLNCKQSFSFYSYVTLYGQTSLCYSLSPN</sequence>
<keyword evidence="3" id="KW-1185">Reference proteome</keyword>
<keyword evidence="1" id="KW-0175">Coiled coil</keyword>
<name>A0ABQ8SZ47_PERAM</name>
<accession>A0ABQ8SZ47</accession>
<comment type="caution">
    <text evidence="2">The sequence shown here is derived from an EMBL/GenBank/DDBJ whole genome shotgun (WGS) entry which is preliminary data.</text>
</comment>
<evidence type="ECO:0000313" key="3">
    <source>
        <dbReference type="Proteomes" id="UP001148838"/>
    </source>
</evidence>
<dbReference type="PANTHER" id="PTHR47027:SF20">
    <property type="entry name" value="REVERSE TRANSCRIPTASE-LIKE PROTEIN WITH RNA-DIRECTED DNA POLYMERASE DOMAIN"/>
    <property type="match status" value="1"/>
</dbReference>
<proteinExistence type="predicted"/>